<gene>
    <name evidence="1" type="ORF">QFC19_006605</name>
</gene>
<accession>A0ACC2VF01</accession>
<sequence length="374" mass="42122">MLRLRILTGVCQYSTAAQTLYHPEIYKDIITSGYLAVKNLIPEQCSNQQFVTDNDDDLEALARRFDGPVEFTFGYGSGVFDQAGYTKRAKPQIDMIHVVDDACNFHTTNLRQFGNHYSGLKYLGGAPTILAVQQWGGGVYFNPFVAMASGGKTHLLKYGVTTLELCLRDLCEWNSLYVAGRLQKPVKFLRQENKYIELVNQYNLKSALTLALLLAPAKFDEVKLYETITLVSYMGDPRMAIGGENPKKIQNIVNKQFTKFRHLYAPIMEHMVDGHTLVRTGGEVGRFEKKEFTPEYVSSLVQQLPIGFRRTLGVTSPSGAMEFALDKKRRSRLILAVRQTVRIPAAIQTLKGVLTAGITKSVKYAWEKNSKWRG</sequence>
<keyword evidence="2" id="KW-1185">Reference proteome</keyword>
<protein>
    <submittedName>
        <fullName evidence="1">Uncharacterized protein</fullName>
    </submittedName>
</protein>
<organism evidence="1 2">
    <name type="scientific">Naganishia cerealis</name>
    <dbReference type="NCBI Taxonomy" id="610337"/>
    <lineage>
        <taxon>Eukaryota</taxon>
        <taxon>Fungi</taxon>
        <taxon>Dikarya</taxon>
        <taxon>Basidiomycota</taxon>
        <taxon>Agaricomycotina</taxon>
        <taxon>Tremellomycetes</taxon>
        <taxon>Filobasidiales</taxon>
        <taxon>Filobasidiaceae</taxon>
        <taxon>Naganishia</taxon>
    </lineage>
</organism>
<reference evidence="1" key="1">
    <citation type="submission" date="2023-04" db="EMBL/GenBank/DDBJ databases">
        <title>Draft Genome sequencing of Naganishia species isolated from polar environments using Oxford Nanopore Technology.</title>
        <authorList>
            <person name="Leo P."/>
            <person name="Venkateswaran K."/>
        </authorList>
    </citation>
    <scope>NUCLEOTIDE SEQUENCE</scope>
    <source>
        <strain evidence="1">MNA-CCFEE 5261</strain>
    </source>
</reference>
<comment type="caution">
    <text evidence="1">The sequence shown here is derived from an EMBL/GenBank/DDBJ whole genome shotgun (WGS) entry which is preliminary data.</text>
</comment>
<name>A0ACC2VF01_9TREE</name>
<dbReference type="Proteomes" id="UP001241377">
    <property type="component" value="Unassembled WGS sequence"/>
</dbReference>
<evidence type="ECO:0000313" key="2">
    <source>
        <dbReference type="Proteomes" id="UP001241377"/>
    </source>
</evidence>
<dbReference type="EMBL" id="JASBWR010000081">
    <property type="protein sequence ID" value="KAJ9097928.1"/>
    <property type="molecule type" value="Genomic_DNA"/>
</dbReference>
<proteinExistence type="predicted"/>
<evidence type="ECO:0000313" key="1">
    <source>
        <dbReference type="EMBL" id="KAJ9097928.1"/>
    </source>
</evidence>